<dbReference type="Pfam" id="PF13649">
    <property type="entry name" value="Methyltransf_25"/>
    <property type="match status" value="1"/>
</dbReference>
<comment type="similarity">
    <text evidence="3">Belongs to the class I-like SAM-binding methyltransferase superfamily. Cx-SAM synthase family.</text>
</comment>
<feature type="binding site" evidence="3 4">
    <location>
        <position position="138"/>
    </location>
    <ligand>
        <name>S-adenosyl-L-methionine</name>
        <dbReference type="ChEBI" id="CHEBI:59789"/>
    </ligand>
</feature>
<dbReference type="InterPro" id="IPR005271">
    <property type="entry name" value="CmoA"/>
</dbReference>
<reference evidence="6" key="1">
    <citation type="journal article" date="2014" name="Int. J. Syst. Evol. Microbiol.">
        <title>Complete genome sequence of Corynebacterium casei LMG S-19264T (=DSM 44701T), isolated from a smear-ripened cheese.</title>
        <authorList>
            <consortium name="US DOE Joint Genome Institute (JGI-PGF)"/>
            <person name="Walter F."/>
            <person name="Albersmeier A."/>
            <person name="Kalinowski J."/>
            <person name="Ruckert C."/>
        </authorList>
    </citation>
    <scope>NUCLEOTIDE SEQUENCE</scope>
    <source>
        <strain evidence="6">NBRC 110023</strain>
    </source>
</reference>
<comment type="caution">
    <text evidence="3">Lacks conserved residue(s) required for the propagation of feature annotation.</text>
</comment>
<dbReference type="RefSeq" id="WP_284216248.1">
    <property type="nucleotide sequence ID" value="NZ_BSOT01000005.1"/>
</dbReference>
<dbReference type="GO" id="GO:1904047">
    <property type="term" value="F:S-adenosyl-L-methionine binding"/>
    <property type="evidence" value="ECO:0007669"/>
    <property type="project" value="UniProtKB-UniRule"/>
</dbReference>
<dbReference type="CDD" id="cd02440">
    <property type="entry name" value="AdoMet_MTases"/>
    <property type="match status" value="1"/>
</dbReference>
<feature type="binding site" evidence="3 4">
    <location>
        <position position="45"/>
    </location>
    <ligand>
        <name>S-adenosyl-L-methionine</name>
        <dbReference type="ChEBI" id="CHEBI:59789"/>
    </ligand>
</feature>
<reference evidence="6" key="2">
    <citation type="submission" date="2023-01" db="EMBL/GenBank/DDBJ databases">
        <title>Draft genome sequence of Agaribacter marinus strain NBRC 110023.</title>
        <authorList>
            <person name="Sun Q."/>
            <person name="Mori K."/>
        </authorList>
    </citation>
    <scope>NUCLEOTIDE SEQUENCE</scope>
    <source>
        <strain evidence="6">NBRC 110023</strain>
    </source>
</reference>
<dbReference type="PIRSF" id="PIRSF006325">
    <property type="entry name" value="MeTrfase_bac"/>
    <property type="match status" value="1"/>
</dbReference>
<dbReference type="PANTHER" id="PTHR43861">
    <property type="entry name" value="TRANS-ACONITATE 2-METHYLTRANSFERASE-RELATED"/>
    <property type="match status" value="1"/>
</dbReference>
<dbReference type="GO" id="GO:0016743">
    <property type="term" value="F:carboxyl- or carbamoyltransferase activity"/>
    <property type="evidence" value="ECO:0007669"/>
    <property type="project" value="UniProtKB-UniRule"/>
</dbReference>
<dbReference type="AlphaFoldDB" id="A0AA37SV97"/>
<comment type="subunit">
    <text evidence="3">Homodimer.</text>
</comment>
<feature type="binding site" evidence="3 4">
    <location>
        <begin position="70"/>
        <end position="72"/>
    </location>
    <ligand>
        <name>S-adenosyl-L-methionine</name>
        <dbReference type="ChEBI" id="CHEBI:59789"/>
    </ligand>
</feature>
<comment type="function">
    <text evidence="3">Catalyzes the conversion of S-adenosyl-L-methionine (SAM) to carboxy-S-adenosyl-L-methionine (Cx-SAM).</text>
</comment>
<dbReference type="HAMAP" id="MF_01589">
    <property type="entry name" value="Cx_SAM_synthase"/>
    <property type="match status" value="1"/>
</dbReference>
<evidence type="ECO:0000313" key="7">
    <source>
        <dbReference type="Proteomes" id="UP001156601"/>
    </source>
</evidence>
<comment type="catalytic activity">
    <reaction evidence="3">
        <text>prephenate + S-adenosyl-L-methionine = carboxy-S-adenosyl-L-methionine + 3-phenylpyruvate + H2O</text>
        <dbReference type="Rhea" id="RHEA:51692"/>
        <dbReference type="ChEBI" id="CHEBI:15377"/>
        <dbReference type="ChEBI" id="CHEBI:18005"/>
        <dbReference type="ChEBI" id="CHEBI:29934"/>
        <dbReference type="ChEBI" id="CHEBI:59789"/>
        <dbReference type="ChEBI" id="CHEBI:134278"/>
    </reaction>
</comment>
<dbReference type="GO" id="GO:0002098">
    <property type="term" value="P:tRNA wobble uridine modification"/>
    <property type="evidence" value="ECO:0007669"/>
    <property type="project" value="InterPro"/>
</dbReference>
<proteinExistence type="inferred from homology"/>
<dbReference type="EC" id="2.1.3.-" evidence="3"/>
<feature type="binding site" evidence="3">
    <location>
        <position position="205"/>
    </location>
    <ligand>
        <name>S-adenosyl-L-methionine</name>
        <dbReference type="ChEBI" id="CHEBI:59789"/>
    </ligand>
</feature>
<dbReference type="SUPFAM" id="SSF53335">
    <property type="entry name" value="S-adenosyl-L-methionine-dependent methyltransferases"/>
    <property type="match status" value="1"/>
</dbReference>
<evidence type="ECO:0000256" key="1">
    <source>
        <dbReference type="ARBA" id="ARBA00022679"/>
    </source>
</evidence>
<feature type="binding site" evidence="3 4">
    <location>
        <begin position="123"/>
        <end position="124"/>
    </location>
    <ligand>
        <name>S-adenosyl-L-methionine</name>
        <dbReference type="ChEBI" id="CHEBI:59789"/>
    </ligand>
</feature>
<gene>
    <name evidence="3 6" type="primary">cmoA</name>
    <name evidence="6" type="ORF">GCM10007852_08500</name>
</gene>
<evidence type="ECO:0000313" key="6">
    <source>
        <dbReference type="EMBL" id="GLR69942.1"/>
    </source>
</evidence>
<feature type="domain" description="Methyltransferase" evidence="5">
    <location>
        <begin position="66"/>
        <end position="164"/>
    </location>
</feature>
<dbReference type="InterPro" id="IPR041698">
    <property type="entry name" value="Methyltransf_25"/>
</dbReference>
<dbReference type="PANTHER" id="PTHR43861:SF2">
    <property type="entry name" value="CARBOXY-S-ADENOSYL-L-METHIONINE SYNTHASE"/>
    <property type="match status" value="1"/>
</dbReference>
<dbReference type="NCBIfam" id="TIGR00740">
    <property type="entry name" value="carboxy-S-adenosyl-L-methionine synthase CmoA"/>
    <property type="match status" value="1"/>
</dbReference>
<keyword evidence="2 3" id="KW-0949">S-adenosyl-L-methionine</keyword>
<dbReference type="InterPro" id="IPR029063">
    <property type="entry name" value="SAM-dependent_MTases_sf"/>
</dbReference>
<evidence type="ECO:0000259" key="5">
    <source>
        <dbReference type="Pfam" id="PF13649"/>
    </source>
</evidence>
<dbReference type="Gene3D" id="3.40.50.150">
    <property type="entry name" value="Vaccinia Virus protein VP39"/>
    <property type="match status" value="1"/>
</dbReference>
<comment type="caution">
    <text evidence="6">The sequence shown here is derived from an EMBL/GenBank/DDBJ whole genome shotgun (WGS) entry which is preliminary data.</text>
</comment>
<organism evidence="6 7">
    <name type="scientific">Agaribacter marinus</name>
    <dbReference type="NCBI Taxonomy" id="1431249"/>
    <lineage>
        <taxon>Bacteria</taxon>
        <taxon>Pseudomonadati</taxon>
        <taxon>Pseudomonadota</taxon>
        <taxon>Gammaproteobacteria</taxon>
        <taxon>Alteromonadales</taxon>
        <taxon>Alteromonadaceae</taxon>
        <taxon>Agaribacter</taxon>
    </lineage>
</organism>
<sequence>MKNTPSDSGEDKIFASPQSEVAPFSFNESVVDVFPDMINRSVPGYGEIISSIPKILRHYIDSDTLIYDLGCSLGATSLSIARTFPTLPITIKAIDYSDAMVERCKQRIGAYNYQAKIDIKQGDICLVELAQCNVVIINFTLQFISRDKRQALLSKIYDALKPGGIFILSEKISDEDALMRERLIELHHDFKRDNGYSELEISQKRSALENVMVIDSLSMHKRRLREAGFKHQSVWFQHFNFVSMMAIK</sequence>
<evidence type="ECO:0000256" key="2">
    <source>
        <dbReference type="ARBA" id="ARBA00022691"/>
    </source>
</evidence>
<dbReference type="Proteomes" id="UP001156601">
    <property type="component" value="Unassembled WGS sequence"/>
</dbReference>
<name>A0AA37SV97_9ALTE</name>
<accession>A0AA37SV97</accession>
<evidence type="ECO:0000256" key="4">
    <source>
        <dbReference type="PIRSR" id="PIRSR006325-1"/>
    </source>
</evidence>
<keyword evidence="1 3" id="KW-0808">Transferase</keyword>
<protein>
    <recommendedName>
        <fullName evidence="3">Carboxy-S-adenosyl-L-methionine synthase</fullName>
        <shortName evidence="3">Cx-SAM synthase</shortName>
        <ecNumber evidence="3">2.1.3.-</ecNumber>
    </recommendedName>
</protein>
<keyword evidence="7" id="KW-1185">Reference proteome</keyword>
<evidence type="ECO:0000256" key="3">
    <source>
        <dbReference type="HAMAP-Rule" id="MF_01589"/>
    </source>
</evidence>
<dbReference type="EMBL" id="BSOT01000005">
    <property type="protein sequence ID" value="GLR69942.1"/>
    <property type="molecule type" value="Genomic_DNA"/>
</dbReference>